<protein>
    <submittedName>
        <fullName evidence="1">Uncharacterized protein</fullName>
    </submittedName>
</protein>
<dbReference type="AlphaFoldDB" id="A0A5N5WG74"/>
<proteinExistence type="predicted"/>
<accession>A0A5N5WG74</accession>
<keyword evidence="2" id="KW-1185">Reference proteome</keyword>
<name>A0A5N5WG74_9EURO</name>
<dbReference type="EMBL" id="ML732509">
    <property type="protein sequence ID" value="KAB8067306.1"/>
    <property type="molecule type" value="Genomic_DNA"/>
</dbReference>
<organism evidence="1 2">
    <name type="scientific">Aspergillus leporis</name>
    <dbReference type="NCBI Taxonomy" id="41062"/>
    <lineage>
        <taxon>Eukaryota</taxon>
        <taxon>Fungi</taxon>
        <taxon>Dikarya</taxon>
        <taxon>Ascomycota</taxon>
        <taxon>Pezizomycotina</taxon>
        <taxon>Eurotiomycetes</taxon>
        <taxon>Eurotiomycetidae</taxon>
        <taxon>Eurotiales</taxon>
        <taxon>Aspergillaceae</taxon>
        <taxon>Aspergillus</taxon>
        <taxon>Aspergillus subgen. Circumdati</taxon>
    </lineage>
</organism>
<dbReference type="OrthoDB" id="3029470at2759"/>
<sequence>MDYAFLHKGRRGKGYICDAAARSSPKVQTAGPPLCLAQPMDRFRINIPFCYIAPGIRLPSLGEFGKQPFLSSNLPKHQEYPRDATLLLFYTGDAKGTRRGVPLLSTPPTVPYIPAGFEFSNGCHLLLHFNIFEYGWACPSNKQQTGVTPWDDVPEPKGTHTDIYQSGFNGFVDLRDVQLHEALLNWASEIENGHWEVGEEGVVGGIERFKEADTEDHWEKYWMPPSW</sequence>
<gene>
    <name evidence="1" type="ORF">BDV29DRAFT_163511</name>
</gene>
<evidence type="ECO:0000313" key="2">
    <source>
        <dbReference type="Proteomes" id="UP000326565"/>
    </source>
</evidence>
<evidence type="ECO:0000313" key="1">
    <source>
        <dbReference type="EMBL" id="KAB8067306.1"/>
    </source>
</evidence>
<dbReference type="Proteomes" id="UP000326565">
    <property type="component" value="Unassembled WGS sequence"/>
</dbReference>
<reference evidence="1 2" key="1">
    <citation type="submission" date="2019-04" db="EMBL/GenBank/DDBJ databases">
        <title>Friends and foes A comparative genomics study of 23 Aspergillus species from section Flavi.</title>
        <authorList>
            <consortium name="DOE Joint Genome Institute"/>
            <person name="Kjaerbolling I."/>
            <person name="Vesth T."/>
            <person name="Frisvad J.C."/>
            <person name="Nybo J.L."/>
            <person name="Theobald S."/>
            <person name="Kildgaard S."/>
            <person name="Isbrandt T."/>
            <person name="Kuo A."/>
            <person name="Sato A."/>
            <person name="Lyhne E.K."/>
            <person name="Kogle M.E."/>
            <person name="Wiebenga A."/>
            <person name="Kun R.S."/>
            <person name="Lubbers R.J."/>
            <person name="Makela M.R."/>
            <person name="Barry K."/>
            <person name="Chovatia M."/>
            <person name="Clum A."/>
            <person name="Daum C."/>
            <person name="Haridas S."/>
            <person name="He G."/>
            <person name="LaButti K."/>
            <person name="Lipzen A."/>
            <person name="Mondo S."/>
            <person name="Riley R."/>
            <person name="Salamov A."/>
            <person name="Simmons B.A."/>
            <person name="Magnuson J.K."/>
            <person name="Henrissat B."/>
            <person name="Mortensen U.H."/>
            <person name="Larsen T.O."/>
            <person name="Devries R.P."/>
            <person name="Grigoriev I.V."/>
            <person name="Machida M."/>
            <person name="Baker S.E."/>
            <person name="Andersen M.R."/>
        </authorList>
    </citation>
    <scope>NUCLEOTIDE SEQUENCE [LARGE SCALE GENOMIC DNA]</scope>
    <source>
        <strain evidence="1 2">CBS 151.66</strain>
    </source>
</reference>